<evidence type="ECO:0000256" key="1">
    <source>
        <dbReference type="SAM" id="Phobius"/>
    </source>
</evidence>
<reference evidence="2 3" key="1">
    <citation type="submission" date="2023-01" db="EMBL/GenBank/DDBJ databases">
        <title>Human gut microbiome strain richness.</title>
        <authorList>
            <person name="Chen-Liaw A."/>
        </authorList>
    </citation>
    <scope>NUCLEOTIDE SEQUENCE [LARGE SCALE GENOMIC DNA]</scope>
    <source>
        <strain evidence="2 3">RTP21311st1_C8_RTP21311_201001</strain>
    </source>
</reference>
<dbReference type="AlphaFoldDB" id="A0ABD4W8Y4"/>
<organism evidence="2 3">
    <name type="scientific">Bifidobacterium pseudocatenulatum</name>
    <dbReference type="NCBI Taxonomy" id="28026"/>
    <lineage>
        <taxon>Bacteria</taxon>
        <taxon>Bacillati</taxon>
        <taxon>Actinomycetota</taxon>
        <taxon>Actinomycetes</taxon>
        <taxon>Bifidobacteriales</taxon>
        <taxon>Bifidobacteriaceae</taxon>
        <taxon>Bifidobacterium</taxon>
    </lineage>
</organism>
<feature type="transmembrane region" description="Helical" evidence="1">
    <location>
        <begin position="12"/>
        <end position="32"/>
    </location>
</feature>
<evidence type="ECO:0008006" key="4">
    <source>
        <dbReference type="Google" id="ProtNLM"/>
    </source>
</evidence>
<dbReference type="EMBL" id="JAQKRA010000004">
    <property type="protein sequence ID" value="MDB6492021.1"/>
    <property type="molecule type" value="Genomic_DNA"/>
</dbReference>
<dbReference type="RefSeq" id="WP_138266867.1">
    <property type="nucleotide sequence ID" value="NZ_CP079233.1"/>
</dbReference>
<protein>
    <recommendedName>
        <fullName evidence="4">Phage protein</fullName>
    </recommendedName>
</protein>
<sequence length="200" mass="21250">MAEWLNQYGNAVNAVSTIIATVIAVVGIVVSCRSIGVANRANKIAQGSFDYSREKDRKEEERAQAVLVSAWATPDGDGYLANEAERKIVVTVCNGSFQPVYNAVISMGAIQGGAPELITGDDAVPIGTLLPGKYQVEVSKPTPGMCAKFNASLGFTDSKGLSWARDAKGKLFQIDEHLYDYFELSLPVGVLGALAPVHGD</sequence>
<evidence type="ECO:0000313" key="2">
    <source>
        <dbReference type="EMBL" id="MDB6492021.1"/>
    </source>
</evidence>
<comment type="caution">
    <text evidence="2">The sequence shown here is derived from an EMBL/GenBank/DDBJ whole genome shotgun (WGS) entry which is preliminary data.</text>
</comment>
<evidence type="ECO:0000313" key="3">
    <source>
        <dbReference type="Proteomes" id="UP001212008"/>
    </source>
</evidence>
<dbReference type="Proteomes" id="UP001212008">
    <property type="component" value="Unassembled WGS sequence"/>
</dbReference>
<name>A0ABD4W8Y4_BIFPS</name>
<keyword evidence="1" id="KW-1133">Transmembrane helix</keyword>
<keyword evidence="1" id="KW-0472">Membrane</keyword>
<proteinExistence type="predicted"/>
<gene>
    <name evidence="2" type="ORF">PMN70_07415</name>
</gene>
<keyword evidence="1" id="KW-0812">Transmembrane</keyword>
<accession>A0ABD4W8Y4</accession>